<dbReference type="EC" id="4.2.3.153" evidence="2"/>
<evidence type="ECO:0000256" key="3">
    <source>
        <dbReference type="ARBA" id="ARBA00023239"/>
    </source>
</evidence>
<dbReference type="Proteomes" id="UP000295106">
    <property type="component" value="Unassembled WGS sequence"/>
</dbReference>
<evidence type="ECO:0000256" key="2">
    <source>
        <dbReference type="ARBA" id="ARBA00012553"/>
    </source>
</evidence>
<evidence type="ECO:0000313" key="9">
    <source>
        <dbReference type="Proteomes" id="UP000295106"/>
    </source>
</evidence>
<evidence type="ECO:0000256" key="5">
    <source>
        <dbReference type="ARBA" id="ARBA00032523"/>
    </source>
</evidence>
<dbReference type="OrthoDB" id="2111523at2"/>
<evidence type="ECO:0000256" key="4">
    <source>
        <dbReference type="ARBA" id="ARBA00023270"/>
    </source>
</evidence>
<comment type="catalytic activity">
    <reaction evidence="6">
        <text>2 D-glyceraldehyde 3-phosphate = 4-(hydroxymethyl)-2-furancarboxaldehyde phosphate + phosphate + 2 H2O</text>
        <dbReference type="Rhea" id="RHEA:43536"/>
        <dbReference type="ChEBI" id="CHEBI:15377"/>
        <dbReference type="ChEBI" id="CHEBI:43474"/>
        <dbReference type="ChEBI" id="CHEBI:59776"/>
        <dbReference type="ChEBI" id="CHEBI:83407"/>
        <dbReference type="EC" id="4.2.3.153"/>
    </reaction>
</comment>
<dbReference type="GeneID" id="99683608"/>
<dbReference type="InterPro" id="IPR007565">
    <property type="entry name" value="4HFCP_synth"/>
</dbReference>
<accession>A0A4R2MDT3</accession>
<dbReference type="Pfam" id="PF04476">
    <property type="entry name" value="4HFCP_synth"/>
    <property type="match status" value="1"/>
</dbReference>
<keyword evidence="4" id="KW-0704">Schiff base</keyword>
<sequence>MKLLVSVRDPHEALAAAAAGADFIDCKDPSAGALGALPTATVAAIVRLLACGFGGATSATIGDTADDEPATLLARVAAMAATGVRFVKVGIEAGPRAAARLRALAGCGHAVVPVFVADRGLDMALVALALELRFPALMADTADKHAGSLFDLVPPAALAAFVEAARAAGVPVGLAGALRTPDLPRLVALAPQFAGFRSAVCSIGRGGTLEPARVRALAQALARPAVAA</sequence>
<dbReference type="PIRSF" id="PIRSF015957">
    <property type="entry name" value="UCP015957"/>
    <property type="match status" value="1"/>
</dbReference>
<evidence type="ECO:0000256" key="1">
    <source>
        <dbReference type="ARBA" id="ARBA00003810"/>
    </source>
</evidence>
<comment type="function">
    <text evidence="1">Catalyzes the formation of 4-(hydroxymethyl)-2-furancarboxaldehyde phosphate (4-HFC-P) from two molecules of glyceraldehyde-3-P (GA-3-P).</text>
</comment>
<proteinExistence type="predicted"/>
<feature type="active site" description="Schiff-base intermediate with substrate" evidence="7">
    <location>
        <position position="27"/>
    </location>
</feature>
<gene>
    <name evidence="8" type="ORF">EV684_106206</name>
</gene>
<dbReference type="GO" id="GO:0016829">
    <property type="term" value="F:lyase activity"/>
    <property type="evidence" value="ECO:0007669"/>
    <property type="project" value="UniProtKB-KW"/>
</dbReference>
<evidence type="ECO:0000313" key="8">
    <source>
        <dbReference type="EMBL" id="TCP02644.1"/>
    </source>
</evidence>
<dbReference type="AlphaFoldDB" id="A0A4R2MDT3"/>
<organism evidence="8 9">
    <name type="scientific">Rubrivivax gelatinosus</name>
    <name type="common">Rhodocyclus gelatinosus</name>
    <name type="synonym">Rhodopseudomonas gelatinosa</name>
    <dbReference type="NCBI Taxonomy" id="28068"/>
    <lineage>
        <taxon>Bacteria</taxon>
        <taxon>Pseudomonadati</taxon>
        <taxon>Pseudomonadota</taxon>
        <taxon>Betaproteobacteria</taxon>
        <taxon>Burkholderiales</taxon>
        <taxon>Sphaerotilaceae</taxon>
        <taxon>Rubrivivax</taxon>
    </lineage>
</organism>
<keyword evidence="3" id="KW-0456">Lyase</keyword>
<name>A0A4R2MDT3_RUBGE</name>
<dbReference type="EMBL" id="SLXD01000006">
    <property type="protein sequence ID" value="TCP02644.1"/>
    <property type="molecule type" value="Genomic_DNA"/>
</dbReference>
<protein>
    <recommendedName>
        <fullName evidence="2">(5-formylfuran-3-yl)methyl phosphate synthase</fullName>
        <ecNumber evidence="2">4.2.3.153</ecNumber>
    </recommendedName>
    <alternativeName>
        <fullName evidence="5">4-(hydroxymethyl)-2-furancarboxaldehyde-phosphate synthase</fullName>
    </alternativeName>
</protein>
<evidence type="ECO:0000256" key="7">
    <source>
        <dbReference type="PIRSR" id="PIRSR015957-1"/>
    </source>
</evidence>
<comment type="caution">
    <text evidence="8">The sequence shown here is derived from an EMBL/GenBank/DDBJ whole genome shotgun (WGS) entry which is preliminary data.</text>
</comment>
<dbReference type="RefSeq" id="WP_132647275.1">
    <property type="nucleotide sequence ID" value="NZ_CP181386.1"/>
</dbReference>
<feature type="active site" description="Proton acceptor" evidence="7">
    <location>
        <position position="88"/>
    </location>
</feature>
<reference evidence="8 9" key="1">
    <citation type="submission" date="2019-03" db="EMBL/GenBank/DDBJ databases">
        <title>Genomic Encyclopedia of Type Strains, Phase IV (KMG-IV): sequencing the most valuable type-strain genomes for metagenomic binning, comparative biology and taxonomic classification.</title>
        <authorList>
            <person name="Goeker M."/>
        </authorList>
    </citation>
    <scope>NUCLEOTIDE SEQUENCE [LARGE SCALE GENOMIC DNA]</scope>
    <source>
        <strain evidence="8 9">DSM 1709</strain>
    </source>
</reference>
<evidence type="ECO:0000256" key="6">
    <source>
        <dbReference type="ARBA" id="ARBA00047628"/>
    </source>
</evidence>